<sequence>MEETAERRPPTMADVAQVAGVSHQTVSRVLSDHPNVREATKERVLRAIAELGYRPNSAARTLVTRRSRTIGVVAANTTLFGPASILAGLERAARQEDYLVASVGLEELTEHALGKALERLGGWGVDGAVVMTPHRRAVAALARLPQPFPVVTVEGGHDLDLPGVAVDQFAGARAITEHLLALGHTCVWHVAGPGEWIEAEGRLQGWRAALEAAGLPVPPHLTGDWSPASGHAAGRQVATAFRGGSGPRPTAVFAANDHMALGLVRALTEAGVRMPEDVAVAGFDDLPEGAYTTPSLTTVRQDFAAVGRAGIGLLLQLIDDPGAALAHVSVRPELVVRESTAGRSPGGHRPPASRPGPSSALFSDAG</sequence>
<feature type="compositionally biased region" description="Low complexity" evidence="4">
    <location>
        <begin position="341"/>
        <end position="360"/>
    </location>
</feature>
<dbReference type="SMART" id="SM00354">
    <property type="entry name" value="HTH_LACI"/>
    <property type="match status" value="1"/>
</dbReference>
<dbReference type="PROSITE" id="PS00356">
    <property type="entry name" value="HTH_LACI_1"/>
    <property type="match status" value="1"/>
</dbReference>
<dbReference type="InterPro" id="IPR028082">
    <property type="entry name" value="Peripla_BP_I"/>
</dbReference>
<dbReference type="GO" id="GO:0000976">
    <property type="term" value="F:transcription cis-regulatory region binding"/>
    <property type="evidence" value="ECO:0007669"/>
    <property type="project" value="TreeGrafter"/>
</dbReference>
<dbReference type="Pfam" id="PF00356">
    <property type="entry name" value="LacI"/>
    <property type="match status" value="1"/>
</dbReference>
<dbReference type="Gene3D" id="1.10.260.40">
    <property type="entry name" value="lambda repressor-like DNA-binding domains"/>
    <property type="match status" value="1"/>
</dbReference>
<keyword evidence="2" id="KW-0238">DNA-binding</keyword>
<evidence type="ECO:0000313" key="6">
    <source>
        <dbReference type="EMBL" id="RPE29510.1"/>
    </source>
</evidence>
<reference evidence="6 7" key="1">
    <citation type="submission" date="2018-11" db="EMBL/GenBank/DDBJ databases">
        <title>Sequencing the genomes of 1000 actinobacteria strains.</title>
        <authorList>
            <person name="Klenk H.-P."/>
        </authorList>
    </citation>
    <scope>NUCLEOTIDE SEQUENCE [LARGE SCALE GENOMIC DNA]</scope>
    <source>
        <strain evidence="6 7">DSM 44781</strain>
    </source>
</reference>
<name>A0A3N4RRM8_9ACTN</name>
<organism evidence="6 7">
    <name type="scientific">Kitasatospora cineracea</name>
    <dbReference type="NCBI Taxonomy" id="88074"/>
    <lineage>
        <taxon>Bacteria</taxon>
        <taxon>Bacillati</taxon>
        <taxon>Actinomycetota</taxon>
        <taxon>Actinomycetes</taxon>
        <taxon>Kitasatosporales</taxon>
        <taxon>Streptomycetaceae</taxon>
        <taxon>Kitasatospora</taxon>
    </lineage>
</organism>
<dbReference type="CDD" id="cd01392">
    <property type="entry name" value="HTH_LacI"/>
    <property type="match status" value="1"/>
</dbReference>
<dbReference type="SUPFAM" id="SSF47413">
    <property type="entry name" value="lambda repressor-like DNA-binding domains"/>
    <property type="match status" value="1"/>
</dbReference>
<dbReference type="EMBL" id="RKQG01000002">
    <property type="protein sequence ID" value="RPE29510.1"/>
    <property type="molecule type" value="Genomic_DNA"/>
</dbReference>
<dbReference type="GO" id="GO:0003700">
    <property type="term" value="F:DNA-binding transcription factor activity"/>
    <property type="evidence" value="ECO:0007669"/>
    <property type="project" value="TreeGrafter"/>
</dbReference>
<dbReference type="PANTHER" id="PTHR30146">
    <property type="entry name" value="LACI-RELATED TRANSCRIPTIONAL REPRESSOR"/>
    <property type="match status" value="1"/>
</dbReference>
<dbReference type="Proteomes" id="UP000266906">
    <property type="component" value="Unassembled WGS sequence"/>
</dbReference>
<dbReference type="RefSeq" id="WP_123820937.1">
    <property type="nucleotide sequence ID" value="NZ_JBEYIY010000004.1"/>
</dbReference>
<evidence type="ECO:0000256" key="3">
    <source>
        <dbReference type="ARBA" id="ARBA00023163"/>
    </source>
</evidence>
<dbReference type="AlphaFoldDB" id="A0A3N4RRM8"/>
<dbReference type="CDD" id="cd01574">
    <property type="entry name" value="PBP1_LacI"/>
    <property type="match status" value="1"/>
</dbReference>
<proteinExistence type="predicted"/>
<dbReference type="Pfam" id="PF13377">
    <property type="entry name" value="Peripla_BP_3"/>
    <property type="match status" value="1"/>
</dbReference>
<gene>
    <name evidence="6" type="ORF">EDD38_6667</name>
</gene>
<evidence type="ECO:0000256" key="2">
    <source>
        <dbReference type="ARBA" id="ARBA00023125"/>
    </source>
</evidence>
<keyword evidence="1" id="KW-0805">Transcription regulation</keyword>
<dbReference type="Gene3D" id="3.40.50.2300">
    <property type="match status" value="2"/>
</dbReference>
<dbReference type="SUPFAM" id="SSF53822">
    <property type="entry name" value="Periplasmic binding protein-like I"/>
    <property type="match status" value="1"/>
</dbReference>
<comment type="caution">
    <text evidence="6">The sequence shown here is derived from an EMBL/GenBank/DDBJ whole genome shotgun (WGS) entry which is preliminary data.</text>
</comment>
<keyword evidence="7" id="KW-1185">Reference proteome</keyword>
<evidence type="ECO:0000256" key="1">
    <source>
        <dbReference type="ARBA" id="ARBA00023015"/>
    </source>
</evidence>
<accession>A0A3N4RRM8</accession>
<dbReference type="InterPro" id="IPR046335">
    <property type="entry name" value="LacI/GalR-like_sensor"/>
</dbReference>
<keyword evidence="3" id="KW-0804">Transcription</keyword>
<evidence type="ECO:0000259" key="5">
    <source>
        <dbReference type="PROSITE" id="PS50932"/>
    </source>
</evidence>
<feature type="region of interest" description="Disordered" evidence="4">
    <location>
        <begin position="338"/>
        <end position="366"/>
    </location>
</feature>
<dbReference type="InterPro" id="IPR000843">
    <property type="entry name" value="HTH_LacI"/>
</dbReference>
<dbReference type="PANTHER" id="PTHR30146:SF109">
    <property type="entry name" value="HTH-TYPE TRANSCRIPTIONAL REGULATOR GALS"/>
    <property type="match status" value="1"/>
</dbReference>
<evidence type="ECO:0000313" key="7">
    <source>
        <dbReference type="Proteomes" id="UP000266906"/>
    </source>
</evidence>
<protein>
    <submittedName>
        <fullName evidence="6">LacI family transcriptional regulator</fullName>
    </submittedName>
</protein>
<evidence type="ECO:0000256" key="4">
    <source>
        <dbReference type="SAM" id="MobiDB-lite"/>
    </source>
</evidence>
<feature type="domain" description="HTH lacI-type" evidence="5">
    <location>
        <begin position="10"/>
        <end position="64"/>
    </location>
</feature>
<dbReference type="PROSITE" id="PS50932">
    <property type="entry name" value="HTH_LACI_2"/>
    <property type="match status" value="1"/>
</dbReference>
<dbReference type="InterPro" id="IPR010982">
    <property type="entry name" value="Lambda_DNA-bd_dom_sf"/>
</dbReference>